<protein>
    <submittedName>
        <fullName evidence="2">Uncharacterized protein</fullName>
    </submittedName>
</protein>
<dbReference type="AlphaFoldDB" id="A0AAV0BAA0"/>
<reference evidence="2" key="1">
    <citation type="submission" date="2022-06" db="EMBL/GenBank/DDBJ databases">
        <authorList>
            <consortium name="SYNGENTA / RWTH Aachen University"/>
        </authorList>
    </citation>
    <scope>NUCLEOTIDE SEQUENCE</scope>
</reference>
<accession>A0AAV0BAA0</accession>
<feature type="region of interest" description="Disordered" evidence="1">
    <location>
        <begin position="53"/>
        <end position="121"/>
    </location>
</feature>
<gene>
    <name evidence="2" type="ORF">PPACK8108_LOCUS14673</name>
</gene>
<comment type="caution">
    <text evidence="2">The sequence shown here is derived from an EMBL/GenBank/DDBJ whole genome shotgun (WGS) entry which is preliminary data.</text>
</comment>
<feature type="compositionally biased region" description="Polar residues" evidence="1">
    <location>
        <begin position="53"/>
        <end position="62"/>
    </location>
</feature>
<evidence type="ECO:0000313" key="2">
    <source>
        <dbReference type="EMBL" id="CAH7681988.1"/>
    </source>
</evidence>
<keyword evidence="3" id="KW-1185">Reference proteome</keyword>
<feature type="region of interest" description="Disordered" evidence="1">
    <location>
        <begin position="1"/>
        <end position="39"/>
    </location>
</feature>
<proteinExistence type="predicted"/>
<dbReference type="Proteomes" id="UP001153365">
    <property type="component" value="Unassembled WGS sequence"/>
</dbReference>
<sequence>MSQVGGEAVGPALRVEREADQGDWEHAEDGQGTGRSKEASVLSVFHNVASVSLRTDYSNSTGGAEDGAKEARTNQVAGDQCCGLKEEPGTKGVRSTGDQTRRSLQMQGFAKSSPQADFHRT</sequence>
<feature type="compositionally biased region" description="Basic and acidic residues" evidence="1">
    <location>
        <begin position="14"/>
        <end position="29"/>
    </location>
</feature>
<dbReference type="EMBL" id="CALTRL010003790">
    <property type="protein sequence ID" value="CAH7681988.1"/>
    <property type="molecule type" value="Genomic_DNA"/>
</dbReference>
<evidence type="ECO:0000256" key="1">
    <source>
        <dbReference type="SAM" id="MobiDB-lite"/>
    </source>
</evidence>
<organism evidence="2 3">
    <name type="scientific">Phakopsora pachyrhizi</name>
    <name type="common">Asian soybean rust disease fungus</name>
    <dbReference type="NCBI Taxonomy" id="170000"/>
    <lineage>
        <taxon>Eukaryota</taxon>
        <taxon>Fungi</taxon>
        <taxon>Dikarya</taxon>
        <taxon>Basidiomycota</taxon>
        <taxon>Pucciniomycotina</taxon>
        <taxon>Pucciniomycetes</taxon>
        <taxon>Pucciniales</taxon>
        <taxon>Phakopsoraceae</taxon>
        <taxon>Phakopsora</taxon>
    </lineage>
</organism>
<feature type="compositionally biased region" description="Polar residues" evidence="1">
    <location>
        <begin position="96"/>
        <end position="115"/>
    </location>
</feature>
<evidence type="ECO:0000313" key="3">
    <source>
        <dbReference type="Proteomes" id="UP001153365"/>
    </source>
</evidence>
<name>A0AAV0BAA0_PHAPC</name>